<evidence type="ECO:0000259" key="5">
    <source>
        <dbReference type="PROSITE" id="PS51767"/>
    </source>
</evidence>
<evidence type="ECO:0000313" key="6">
    <source>
        <dbReference type="EMBL" id="KAF4743091.1"/>
    </source>
</evidence>
<keyword evidence="4" id="KW-0378">Hydrolase</keyword>
<evidence type="ECO:0000256" key="1">
    <source>
        <dbReference type="ARBA" id="ARBA00007447"/>
    </source>
</evidence>
<dbReference type="InterPro" id="IPR033121">
    <property type="entry name" value="PEPTIDASE_A1"/>
</dbReference>
<dbReference type="PROSITE" id="PS51767">
    <property type="entry name" value="PEPTIDASE_A1"/>
    <property type="match status" value="1"/>
</dbReference>
<dbReference type="CDD" id="cd05471">
    <property type="entry name" value="pepsin_like"/>
    <property type="match status" value="1"/>
</dbReference>
<keyword evidence="3" id="KW-0064">Aspartyl protease</keyword>
<name>A0A7J6TDV9_PEROL</name>
<evidence type="ECO:0000256" key="3">
    <source>
        <dbReference type="ARBA" id="ARBA00022750"/>
    </source>
</evidence>
<dbReference type="GO" id="GO:0004190">
    <property type="term" value="F:aspartic-type endopeptidase activity"/>
    <property type="evidence" value="ECO:0007669"/>
    <property type="project" value="UniProtKB-KW"/>
</dbReference>
<dbReference type="Pfam" id="PF00026">
    <property type="entry name" value="Asp"/>
    <property type="match status" value="1"/>
</dbReference>
<dbReference type="InterPro" id="IPR001461">
    <property type="entry name" value="Aspartic_peptidase_A1"/>
</dbReference>
<comment type="caution">
    <text evidence="6">The sequence shown here is derived from an EMBL/GenBank/DDBJ whole genome shotgun (WGS) entry which is preliminary data.</text>
</comment>
<comment type="similarity">
    <text evidence="1">Belongs to the peptidase A1 family.</text>
</comment>
<accession>A0A7J6TDV9</accession>
<evidence type="ECO:0000256" key="2">
    <source>
        <dbReference type="ARBA" id="ARBA00022670"/>
    </source>
</evidence>
<dbReference type="PANTHER" id="PTHR47966">
    <property type="entry name" value="BETA-SITE APP-CLEAVING ENZYME, ISOFORM A-RELATED"/>
    <property type="match status" value="1"/>
</dbReference>
<proteinExistence type="inferred from homology"/>
<evidence type="ECO:0000313" key="7">
    <source>
        <dbReference type="Proteomes" id="UP000574390"/>
    </source>
</evidence>
<dbReference type="AlphaFoldDB" id="A0A7J6TDV9"/>
<dbReference type="InterPro" id="IPR034164">
    <property type="entry name" value="Pepsin-like_dom"/>
</dbReference>
<dbReference type="GO" id="GO:0006508">
    <property type="term" value="P:proteolysis"/>
    <property type="evidence" value="ECO:0007669"/>
    <property type="project" value="UniProtKB-KW"/>
</dbReference>
<dbReference type="InterPro" id="IPR021109">
    <property type="entry name" value="Peptidase_aspartic_dom_sf"/>
</dbReference>
<dbReference type="EMBL" id="JABANM010008156">
    <property type="protein sequence ID" value="KAF4743091.1"/>
    <property type="molecule type" value="Genomic_DNA"/>
</dbReference>
<feature type="non-terminal residue" evidence="6">
    <location>
        <position position="403"/>
    </location>
</feature>
<evidence type="ECO:0000256" key="4">
    <source>
        <dbReference type="ARBA" id="ARBA00022801"/>
    </source>
</evidence>
<dbReference type="Gene3D" id="2.40.70.10">
    <property type="entry name" value="Acid Proteases"/>
    <property type="match status" value="1"/>
</dbReference>
<organism evidence="6 7">
    <name type="scientific">Perkinsus olseni</name>
    <name type="common">Perkinsus atlanticus</name>
    <dbReference type="NCBI Taxonomy" id="32597"/>
    <lineage>
        <taxon>Eukaryota</taxon>
        <taxon>Sar</taxon>
        <taxon>Alveolata</taxon>
        <taxon>Perkinsozoa</taxon>
        <taxon>Perkinsea</taxon>
        <taxon>Perkinsida</taxon>
        <taxon>Perkinsidae</taxon>
        <taxon>Perkinsus</taxon>
    </lineage>
</organism>
<dbReference type="PANTHER" id="PTHR47966:SF51">
    <property type="entry name" value="BETA-SITE APP-CLEAVING ENZYME, ISOFORM A-RELATED"/>
    <property type="match status" value="1"/>
</dbReference>
<feature type="domain" description="Peptidase A1" evidence="5">
    <location>
        <begin position="66"/>
        <end position="398"/>
    </location>
</feature>
<gene>
    <name evidence="6" type="ORF">FOZ62_024167</name>
</gene>
<dbReference type="Proteomes" id="UP000574390">
    <property type="component" value="Unassembled WGS sequence"/>
</dbReference>
<protein>
    <recommendedName>
        <fullName evidence="5">Peptidase A1 domain-containing protein</fullName>
    </recommendedName>
</protein>
<sequence>APILGSTVDKSLRVLPQQDERAAQIYSYNSMNYVMSLVNLMLVGLLLGKAALPPGVVDFPIRVGGNRSLVELVFDGQPVRLLPDTGGANTYVLYEDAFGETACRTYAAGCYTCPKNSCPPSGWVNGSALFADGTIFYYFRHAAQLDIGAIGAEVLKIEDYKLSVIKGYEPRKASPHPILGLRREPSFSRSRRSFIHQLVRGAGGAIRRLAFSITFPRSADDVGHLTVGGDPDPAWHAPFITLHQRDGQAWTLSIDEVGYRKGSESESIGIKRGRVLFDSGAGVIIGPVEEVTSLLNYIGKFVEFRGGDILKLIACSDVDKLPEIWFDIMADDAEGLTTRLFVSGRDYAVAADKPGLCTIDIAGADLVHIVHYEWILGSPLFRGYFLQFTYDVESIGFAKKRSF</sequence>
<reference evidence="6 7" key="1">
    <citation type="submission" date="2020-04" db="EMBL/GenBank/DDBJ databases">
        <title>Perkinsus olseni comparative genomics.</title>
        <authorList>
            <person name="Bogema D.R."/>
        </authorList>
    </citation>
    <scope>NUCLEOTIDE SEQUENCE [LARGE SCALE GENOMIC DNA]</scope>
    <source>
        <strain evidence="6">ATCC PRA-205</strain>
    </source>
</reference>
<dbReference type="SUPFAM" id="SSF50630">
    <property type="entry name" value="Acid proteases"/>
    <property type="match status" value="1"/>
</dbReference>
<keyword evidence="2" id="KW-0645">Protease</keyword>